<gene>
    <name evidence="1" type="ORF">XELAEV_18042891mg</name>
</gene>
<dbReference type="Proteomes" id="UP000694892">
    <property type="component" value="Chromosome 8S"/>
</dbReference>
<organism evidence="1 2">
    <name type="scientific">Xenopus laevis</name>
    <name type="common">African clawed frog</name>
    <dbReference type="NCBI Taxonomy" id="8355"/>
    <lineage>
        <taxon>Eukaryota</taxon>
        <taxon>Metazoa</taxon>
        <taxon>Chordata</taxon>
        <taxon>Craniata</taxon>
        <taxon>Vertebrata</taxon>
        <taxon>Euteleostomi</taxon>
        <taxon>Amphibia</taxon>
        <taxon>Batrachia</taxon>
        <taxon>Anura</taxon>
        <taxon>Pipoidea</taxon>
        <taxon>Pipidae</taxon>
        <taxon>Xenopodinae</taxon>
        <taxon>Xenopus</taxon>
        <taxon>Xenopus</taxon>
    </lineage>
</organism>
<evidence type="ECO:0000313" key="1">
    <source>
        <dbReference type="EMBL" id="OCT66637.1"/>
    </source>
</evidence>
<name>A0A974C4T4_XENLA</name>
<sequence>MAFIYCAAVTNANVWIMFMEMPRPSLCPFCAVTLPNKKFPYSTNRLKCLYWYITRQTAWSVTFHFIFY</sequence>
<dbReference type="AlphaFoldDB" id="A0A974C4T4"/>
<reference evidence="2" key="1">
    <citation type="journal article" date="2016" name="Nature">
        <title>Genome evolution in the allotetraploid frog Xenopus laevis.</title>
        <authorList>
            <person name="Session A.M."/>
            <person name="Uno Y."/>
            <person name="Kwon T."/>
            <person name="Chapman J.A."/>
            <person name="Toyoda A."/>
            <person name="Takahashi S."/>
            <person name="Fukui A."/>
            <person name="Hikosaka A."/>
            <person name="Suzuki A."/>
            <person name="Kondo M."/>
            <person name="van Heeringen S.J."/>
            <person name="Quigley I."/>
            <person name="Heinz S."/>
            <person name="Ogino H."/>
            <person name="Ochi H."/>
            <person name="Hellsten U."/>
            <person name="Lyons J.B."/>
            <person name="Simakov O."/>
            <person name="Putnam N."/>
            <person name="Stites J."/>
            <person name="Kuroki Y."/>
            <person name="Tanaka T."/>
            <person name="Michiue T."/>
            <person name="Watanabe M."/>
            <person name="Bogdanovic O."/>
            <person name="Lister R."/>
            <person name="Georgiou G."/>
            <person name="Paranjpe S.S."/>
            <person name="van Kruijsbergen I."/>
            <person name="Shu S."/>
            <person name="Carlson J."/>
            <person name="Kinoshita T."/>
            <person name="Ohta Y."/>
            <person name="Mawaribuchi S."/>
            <person name="Jenkins J."/>
            <person name="Grimwood J."/>
            <person name="Schmutz J."/>
            <person name="Mitros T."/>
            <person name="Mozaffari S.V."/>
            <person name="Suzuki Y."/>
            <person name="Haramoto Y."/>
            <person name="Yamamoto T.S."/>
            <person name="Takagi C."/>
            <person name="Heald R."/>
            <person name="Miller K."/>
            <person name="Haudenschild C."/>
            <person name="Kitzman J."/>
            <person name="Nakayama T."/>
            <person name="Izutsu Y."/>
            <person name="Robert J."/>
            <person name="Fortriede J."/>
            <person name="Burns K."/>
            <person name="Lotay V."/>
            <person name="Karimi K."/>
            <person name="Yasuoka Y."/>
            <person name="Dichmann D.S."/>
            <person name="Flajnik M.F."/>
            <person name="Houston D.W."/>
            <person name="Shendure J."/>
            <person name="DuPasquier L."/>
            <person name="Vize P.D."/>
            <person name="Zorn A.M."/>
            <person name="Ito M."/>
            <person name="Marcotte E.M."/>
            <person name="Wallingford J.B."/>
            <person name="Ito Y."/>
            <person name="Asashima M."/>
            <person name="Ueno N."/>
            <person name="Matsuda Y."/>
            <person name="Veenstra G.J."/>
            <person name="Fujiyama A."/>
            <person name="Harland R.M."/>
            <person name="Taira M."/>
            <person name="Rokhsar D.S."/>
        </authorList>
    </citation>
    <scope>NUCLEOTIDE SEQUENCE [LARGE SCALE GENOMIC DNA]</scope>
    <source>
        <strain evidence="2">J</strain>
    </source>
</reference>
<protein>
    <submittedName>
        <fullName evidence="1">Uncharacterized protein</fullName>
    </submittedName>
</protein>
<evidence type="ECO:0000313" key="2">
    <source>
        <dbReference type="Proteomes" id="UP000694892"/>
    </source>
</evidence>
<dbReference type="EMBL" id="CM004481">
    <property type="protein sequence ID" value="OCT66637.1"/>
    <property type="molecule type" value="Genomic_DNA"/>
</dbReference>
<accession>A0A974C4T4</accession>
<proteinExistence type="predicted"/>